<dbReference type="EMBL" id="ASGP02000001">
    <property type="protein sequence ID" value="KAH9526662.1"/>
    <property type="molecule type" value="Genomic_DNA"/>
</dbReference>
<keyword evidence="1" id="KW-0472">Membrane</keyword>
<keyword evidence="1" id="KW-0812">Transmembrane</keyword>
<evidence type="ECO:0000313" key="4">
    <source>
        <dbReference type="Proteomes" id="UP000790347"/>
    </source>
</evidence>
<organism evidence="3 4">
    <name type="scientific">Dermatophagoides farinae</name>
    <name type="common">American house dust mite</name>
    <dbReference type="NCBI Taxonomy" id="6954"/>
    <lineage>
        <taxon>Eukaryota</taxon>
        <taxon>Metazoa</taxon>
        <taxon>Ecdysozoa</taxon>
        <taxon>Arthropoda</taxon>
        <taxon>Chelicerata</taxon>
        <taxon>Arachnida</taxon>
        <taxon>Acari</taxon>
        <taxon>Acariformes</taxon>
        <taxon>Sarcoptiformes</taxon>
        <taxon>Astigmata</taxon>
        <taxon>Psoroptidia</taxon>
        <taxon>Analgoidea</taxon>
        <taxon>Pyroglyphidae</taxon>
        <taxon>Dermatophagoidinae</taxon>
        <taxon>Dermatophagoides</taxon>
    </lineage>
</organism>
<name>A0A922LAG5_DERFA</name>
<reference evidence="3" key="4">
    <citation type="journal article" date="2022" name="Res Sq">
        <title>Comparative Genomics Reveals Insights into the Divergent Evolution of Astigmatic Mites and Household Pest Adaptations.</title>
        <authorList>
            <person name="Xiong Q."/>
            <person name="Wan A.T.-Y."/>
            <person name="Liu X.-Y."/>
            <person name="Fung C.S.-H."/>
            <person name="Xiao X."/>
            <person name="Malainual N."/>
            <person name="Hou J."/>
            <person name="Wang L."/>
            <person name="Wang M."/>
            <person name="Yang K."/>
            <person name="Cui Y."/>
            <person name="Leung E."/>
            <person name="Nong W."/>
            <person name="Shin S.-K."/>
            <person name="Au S."/>
            <person name="Jeong K.Y."/>
            <person name="Chew F.T."/>
            <person name="Hui J."/>
            <person name="Leung T.F."/>
            <person name="Tungtrongchitr A."/>
            <person name="Zhong N."/>
            <person name="Liu Z."/>
            <person name="Tsui S."/>
        </authorList>
    </citation>
    <scope>NUCLEOTIDE SEQUENCE</scope>
    <source>
        <strain evidence="3">Derf</strain>
        <tissue evidence="3">Whole organism</tissue>
    </source>
</reference>
<dbReference type="Proteomes" id="UP000828236">
    <property type="component" value="Unassembled WGS sequence"/>
</dbReference>
<proteinExistence type="predicted"/>
<gene>
    <name evidence="3" type="ORF">DERF_000728</name>
    <name evidence="2" type="ORF">HUG17_8479</name>
</gene>
<evidence type="ECO:0000256" key="1">
    <source>
        <dbReference type="SAM" id="Phobius"/>
    </source>
</evidence>
<protein>
    <submittedName>
        <fullName evidence="3">Uncharacterized protein</fullName>
    </submittedName>
</protein>
<accession>A0A922LAG5</accession>
<dbReference type="EMBL" id="SDOV01000005">
    <property type="protein sequence ID" value="KAH7641010.1"/>
    <property type="molecule type" value="Genomic_DNA"/>
</dbReference>
<comment type="caution">
    <text evidence="3">The sequence shown here is derived from an EMBL/GenBank/DDBJ whole genome shotgun (WGS) entry which is preliminary data.</text>
</comment>
<reference evidence="2" key="3">
    <citation type="journal article" date="2021" name="World Allergy Organ. J.">
        <title>Chromosome-level assembly of Dermatophagoides farinae genome and transcriptome reveals two novel allergens Der f 37 and Der f 39.</title>
        <authorList>
            <person name="Chen J."/>
            <person name="Cai Z."/>
            <person name="Fan D."/>
            <person name="Hu J."/>
            <person name="Hou Y."/>
            <person name="He Y."/>
            <person name="Zhang Z."/>
            <person name="Zhao Z."/>
            <person name="Gao P."/>
            <person name="Hu W."/>
            <person name="Sun J."/>
            <person name="Li J."/>
            <person name="Ji K."/>
        </authorList>
    </citation>
    <scope>NUCLEOTIDE SEQUENCE</scope>
    <source>
        <strain evidence="2">JKM2019</strain>
    </source>
</reference>
<sequence length="143" mass="17177">MKLPTITILIFTIIILLDIVNGILYNNHRRTLREKCLPKKKHRTVYETYPVYKNVPVYRYEKYPVEVPVKVPVYISMKKPYEPSRSRRYGQNDHYDHEYHGGDMIRGNYGRRFGQLGFGEQFPSGRYRFNSNQYDDSDYRKKA</sequence>
<reference evidence="3" key="1">
    <citation type="submission" date="2013-05" db="EMBL/GenBank/DDBJ databases">
        <authorList>
            <person name="Yim A.K.Y."/>
            <person name="Chan T.F."/>
            <person name="Ji K.M."/>
            <person name="Liu X.Y."/>
            <person name="Zhou J.W."/>
            <person name="Li R.Q."/>
            <person name="Yang K.Y."/>
            <person name="Li J."/>
            <person name="Li M."/>
            <person name="Law P.T.W."/>
            <person name="Wu Y.L."/>
            <person name="Cai Z.L."/>
            <person name="Qin H."/>
            <person name="Bao Y."/>
            <person name="Leung R.K.K."/>
            <person name="Ng P.K.S."/>
            <person name="Zou J."/>
            <person name="Zhong X.J."/>
            <person name="Ran P.X."/>
            <person name="Zhong N.S."/>
            <person name="Liu Z.G."/>
            <person name="Tsui S.K.W."/>
        </authorList>
    </citation>
    <scope>NUCLEOTIDE SEQUENCE</scope>
    <source>
        <strain evidence="3">Derf</strain>
        <tissue evidence="3">Whole organism</tissue>
    </source>
</reference>
<feature type="transmembrane region" description="Helical" evidence="1">
    <location>
        <begin position="6"/>
        <end position="25"/>
    </location>
</feature>
<evidence type="ECO:0000313" key="2">
    <source>
        <dbReference type="EMBL" id="KAH7641010.1"/>
    </source>
</evidence>
<keyword evidence="1" id="KW-1133">Transmembrane helix</keyword>
<evidence type="ECO:0000313" key="3">
    <source>
        <dbReference type="EMBL" id="KAH9526662.1"/>
    </source>
</evidence>
<reference evidence="2" key="2">
    <citation type="submission" date="2020-06" db="EMBL/GenBank/DDBJ databases">
        <authorList>
            <person name="Ji K."/>
            <person name="Li J."/>
        </authorList>
    </citation>
    <scope>NUCLEOTIDE SEQUENCE</scope>
    <source>
        <strain evidence="2">JKM2019</strain>
        <tissue evidence="2">Whole body</tissue>
    </source>
</reference>
<dbReference type="Proteomes" id="UP000790347">
    <property type="component" value="Unassembled WGS sequence"/>
</dbReference>
<dbReference type="AlphaFoldDB" id="A0A922LAG5"/>
<keyword evidence="4" id="KW-1185">Reference proteome</keyword>